<dbReference type="RefSeq" id="WP_170217608.1">
    <property type="nucleotide sequence ID" value="NZ_CP144375.1"/>
</dbReference>
<proteinExistence type="predicted"/>
<gene>
    <name evidence="1" type="ORF">BCF44_106158</name>
</gene>
<dbReference type="AlphaFoldDB" id="A0A3E0HKI3"/>
<keyword evidence="2" id="KW-1185">Reference proteome</keyword>
<name>A0A3E0HKI3_9PSEU</name>
<organism evidence="1 2">
    <name type="scientific">Kutzneria buriramensis</name>
    <dbReference type="NCBI Taxonomy" id="1045776"/>
    <lineage>
        <taxon>Bacteria</taxon>
        <taxon>Bacillati</taxon>
        <taxon>Actinomycetota</taxon>
        <taxon>Actinomycetes</taxon>
        <taxon>Pseudonocardiales</taxon>
        <taxon>Pseudonocardiaceae</taxon>
        <taxon>Kutzneria</taxon>
    </lineage>
</organism>
<reference evidence="1 2" key="1">
    <citation type="submission" date="2018-08" db="EMBL/GenBank/DDBJ databases">
        <title>Genomic Encyclopedia of Archaeal and Bacterial Type Strains, Phase II (KMG-II): from individual species to whole genera.</title>
        <authorList>
            <person name="Goeker M."/>
        </authorList>
    </citation>
    <scope>NUCLEOTIDE SEQUENCE [LARGE SCALE GENOMIC DNA]</scope>
    <source>
        <strain evidence="1 2">DSM 45791</strain>
    </source>
</reference>
<dbReference type="EMBL" id="QUNO01000006">
    <property type="protein sequence ID" value="REH46994.1"/>
    <property type="molecule type" value="Genomic_DNA"/>
</dbReference>
<evidence type="ECO:0000313" key="1">
    <source>
        <dbReference type="EMBL" id="REH46994.1"/>
    </source>
</evidence>
<sequence>MRFAVNTDAQSVVQLNNLRRGAGNDQRGRLTTDEVINTWPLRRLRALLHAKPA</sequence>
<dbReference type="Proteomes" id="UP000256269">
    <property type="component" value="Unassembled WGS sequence"/>
</dbReference>
<accession>A0A3E0HKI3</accession>
<evidence type="ECO:0000313" key="2">
    <source>
        <dbReference type="Proteomes" id="UP000256269"/>
    </source>
</evidence>
<protein>
    <submittedName>
        <fullName evidence="1">DNA polymerase (Family 10)</fullName>
    </submittedName>
</protein>
<comment type="caution">
    <text evidence="1">The sequence shown here is derived from an EMBL/GenBank/DDBJ whole genome shotgun (WGS) entry which is preliminary data.</text>
</comment>